<proteinExistence type="predicted"/>
<sequence length="302" mass="32890">MREPTGKLAPRPAPPTHAPSPALDSHFFRLRLFSPPRPFFPLRPFFRTLPCLLERPPLCSLAAIFPAFEEDASLAFEDIFPAFEENTSRRIYPTTRFLSSVLLPHPPFFHPHAPPSIPTLPSPPRKHGSSCPSPSTRFRTPRRAPVPCVPPELAPPILPSHLAHTAAPSPAPHTSPPRPRRILQADDRPPRRVLDVGLAVVLQIDSRRPRRAVKGTPSPSSRSTLDVAPGVASGLTPCVSSRSAPSALEVDPLSVLELDVGPRRPRRVFELGLAVLSRQTLAKSSSSTIAKLSKSTPDAPSR</sequence>
<organism evidence="3">
    <name type="scientific">Schizophyllum commune (strain H4-8 / FGSC 9210)</name>
    <name type="common">Split gill fungus</name>
    <dbReference type="NCBI Taxonomy" id="578458"/>
    <lineage>
        <taxon>Eukaryota</taxon>
        <taxon>Fungi</taxon>
        <taxon>Dikarya</taxon>
        <taxon>Basidiomycota</taxon>
        <taxon>Agaricomycotina</taxon>
        <taxon>Agaricomycetes</taxon>
        <taxon>Agaricomycetidae</taxon>
        <taxon>Agaricales</taxon>
        <taxon>Schizophyllaceae</taxon>
        <taxon>Schizophyllum</taxon>
    </lineage>
</organism>
<evidence type="ECO:0000256" key="1">
    <source>
        <dbReference type="SAM" id="MobiDB-lite"/>
    </source>
</evidence>
<accession>D8QAN8</accession>
<feature type="region of interest" description="Disordered" evidence="1">
    <location>
        <begin position="209"/>
        <end position="230"/>
    </location>
</feature>
<feature type="region of interest" description="Disordered" evidence="1">
    <location>
        <begin position="113"/>
        <end position="189"/>
    </location>
</feature>
<dbReference type="InParanoid" id="D8QAN8"/>
<protein>
    <submittedName>
        <fullName evidence="2">Uncharacterized protein</fullName>
    </submittedName>
</protein>
<dbReference type="Proteomes" id="UP000007431">
    <property type="component" value="Unassembled WGS sequence"/>
</dbReference>
<dbReference type="AlphaFoldDB" id="D8QAN8"/>
<feature type="compositionally biased region" description="Pro residues" evidence="1">
    <location>
        <begin position="147"/>
        <end position="158"/>
    </location>
</feature>
<dbReference type="EMBL" id="GL377308">
    <property type="protein sequence ID" value="EFI95865.1"/>
    <property type="molecule type" value="Genomic_DNA"/>
</dbReference>
<feature type="compositionally biased region" description="Pro residues" evidence="1">
    <location>
        <begin position="113"/>
        <end position="123"/>
    </location>
</feature>
<feature type="compositionally biased region" description="Low complexity" evidence="1">
    <location>
        <begin position="129"/>
        <end position="146"/>
    </location>
</feature>
<feature type="region of interest" description="Disordered" evidence="1">
    <location>
        <begin position="283"/>
        <end position="302"/>
    </location>
</feature>
<dbReference type="HOGENOM" id="CLU_921833_0_0_1"/>
<feature type="compositionally biased region" description="Low complexity" evidence="1">
    <location>
        <begin position="283"/>
        <end position="296"/>
    </location>
</feature>
<gene>
    <name evidence="2" type="ORF">SCHCODRAFT_110975</name>
</gene>
<dbReference type="VEuPathDB" id="FungiDB:SCHCODRAFT_02630340"/>
<evidence type="ECO:0000313" key="2">
    <source>
        <dbReference type="EMBL" id="EFI95865.1"/>
    </source>
</evidence>
<name>D8QAN8_SCHCM</name>
<feature type="non-terminal residue" evidence="2">
    <location>
        <position position="302"/>
    </location>
</feature>
<evidence type="ECO:0000313" key="3">
    <source>
        <dbReference type="Proteomes" id="UP000007431"/>
    </source>
</evidence>
<feature type="compositionally biased region" description="Low complexity" evidence="1">
    <location>
        <begin position="159"/>
        <end position="168"/>
    </location>
</feature>
<keyword evidence="3" id="KW-1185">Reference proteome</keyword>
<reference evidence="2 3" key="1">
    <citation type="journal article" date="2010" name="Nat. Biotechnol.">
        <title>Genome sequence of the model mushroom Schizophyllum commune.</title>
        <authorList>
            <person name="Ohm R.A."/>
            <person name="de Jong J.F."/>
            <person name="Lugones L.G."/>
            <person name="Aerts A."/>
            <person name="Kothe E."/>
            <person name="Stajich J.E."/>
            <person name="de Vries R.P."/>
            <person name="Record E."/>
            <person name="Levasseur A."/>
            <person name="Baker S.E."/>
            <person name="Bartholomew K.A."/>
            <person name="Coutinho P.M."/>
            <person name="Erdmann S."/>
            <person name="Fowler T.J."/>
            <person name="Gathman A.C."/>
            <person name="Lombard V."/>
            <person name="Henrissat B."/>
            <person name="Knabe N."/>
            <person name="Kuees U."/>
            <person name="Lilly W.W."/>
            <person name="Lindquist E."/>
            <person name="Lucas S."/>
            <person name="Magnuson J.K."/>
            <person name="Piumi F."/>
            <person name="Raudaskoski M."/>
            <person name="Salamov A."/>
            <person name="Schmutz J."/>
            <person name="Schwarze F.W.M.R."/>
            <person name="vanKuyk P.A."/>
            <person name="Horton J.S."/>
            <person name="Grigoriev I.V."/>
            <person name="Woesten H.A.B."/>
        </authorList>
    </citation>
    <scope>NUCLEOTIDE SEQUENCE [LARGE SCALE GENOMIC DNA]</scope>
    <source>
        <strain evidence="3">H4-8 / FGSC 9210</strain>
    </source>
</reference>